<comment type="similarity">
    <text evidence="6">Belongs to the SMC family.</text>
</comment>
<dbReference type="RefSeq" id="WP_255134432.1">
    <property type="nucleotide sequence ID" value="NZ_JANDBC010000001.1"/>
</dbReference>
<dbReference type="Pfam" id="PF06470">
    <property type="entry name" value="SMC_hinge"/>
    <property type="match status" value="1"/>
</dbReference>
<feature type="domain" description="SMC hinge" evidence="7">
    <location>
        <begin position="521"/>
        <end position="628"/>
    </location>
</feature>
<keyword evidence="1 6" id="KW-0963">Cytoplasm</keyword>
<dbReference type="GO" id="GO:0005524">
    <property type="term" value="F:ATP binding"/>
    <property type="evidence" value="ECO:0007669"/>
    <property type="project" value="UniProtKB-UniRule"/>
</dbReference>
<comment type="domain">
    <text evidence="6">Contains large globular domains required for ATP hydrolysis at each terminus and a third globular domain forming a flexible hinge near the middle of the molecule. These domains are separated by coiled-coil structures.</text>
</comment>
<dbReference type="SUPFAM" id="SSF75553">
    <property type="entry name" value="Smc hinge domain"/>
    <property type="match status" value="1"/>
</dbReference>
<feature type="binding site" evidence="6">
    <location>
        <begin position="32"/>
        <end position="39"/>
    </location>
    <ligand>
        <name>ATP</name>
        <dbReference type="ChEBI" id="CHEBI:30616"/>
    </ligand>
</feature>
<dbReference type="Gene3D" id="3.40.50.300">
    <property type="entry name" value="P-loop containing nucleotide triphosphate hydrolases"/>
    <property type="match status" value="2"/>
</dbReference>
<reference evidence="8" key="1">
    <citation type="submission" date="2022-06" db="EMBL/GenBank/DDBJ databases">
        <title>Gracilimonas sp. CAU 1638 isolated from sea sediment.</title>
        <authorList>
            <person name="Kim W."/>
        </authorList>
    </citation>
    <scope>NUCLEOTIDE SEQUENCE</scope>
    <source>
        <strain evidence="8">CAU 1638</strain>
    </source>
</reference>
<keyword evidence="4 6" id="KW-0175">Coiled coil</keyword>
<evidence type="ECO:0000256" key="6">
    <source>
        <dbReference type="HAMAP-Rule" id="MF_01894"/>
    </source>
</evidence>
<dbReference type="GO" id="GO:0006260">
    <property type="term" value="P:DNA replication"/>
    <property type="evidence" value="ECO:0007669"/>
    <property type="project" value="UniProtKB-UniRule"/>
</dbReference>
<dbReference type="EMBL" id="JANDBC010000001">
    <property type="protein sequence ID" value="MCP9291568.1"/>
    <property type="molecule type" value="Genomic_DNA"/>
</dbReference>
<dbReference type="GO" id="GO:0007059">
    <property type="term" value="P:chromosome segregation"/>
    <property type="evidence" value="ECO:0007669"/>
    <property type="project" value="UniProtKB-UniRule"/>
</dbReference>
<dbReference type="SUPFAM" id="SSF57997">
    <property type="entry name" value="Tropomyosin"/>
    <property type="match status" value="1"/>
</dbReference>
<dbReference type="GO" id="GO:0030261">
    <property type="term" value="P:chromosome condensation"/>
    <property type="evidence" value="ECO:0007669"/>
    <property type="project" value="InterPro"/>
</dbReference>
<name>A0A9X2RGJ6_9BACT</name>
<evidence type="ECO:0000256" key="4">
    <source>
        <dbReference type="ARBA" id="ARBA00023054"/>
    </source>
</evidence>
<dbReference type="GO" id="GO:0005694">
    <property type="term" value="C:chromosome"/>
    <property type="evidence" value="ECO:0007669"/>
    <property type="project" value="InterPro"/>
</dbReference>
<dbReference type="Gene3D" id="1.20.1060.20">
    <property type="match status" value="1"/>
</dbReference>
<dbReference type="NCBIfam" id="TIGR02168">
    <property type="entry name" value="SMC_prok_B"/>
    <property type="match status" value="1"/>
</dbReference>
<dbReference type="PANTHER" id="PTHR43977">
    <property type="entry name" value="STRUCTURAL MAINTENANCE OF CHROMOSOMES PROTEIN 3"/>
    <property type="match status" value="1"/>
</dbReference>
<proteinExistence type="inferred from homology"/>
<dbReference type="AlphaFoldDB" id="A0A9X2RGJ6"/>
<dbReference type="InterPro" id="IPR027417">
    <property type="entry name" value="P-loop_NTPase"/>
</dbReference>
<comment type="function">
    <text evidence="6">Required for chromosome condensation and partitioning.</text>
</comment>
<dbReference type="Gene3D" id="3.30.70.1620">
    <property type="match status" value="1"/>
</dbReference>
<dbReference type="GO" id="GO:0005737">
    <property type="term" value="C:cytoplasm"/>
    <property type="evidence" value="ECO:0007669"/>
    <property type="project" value="UniProtKB-SubCell"/>
</dbReference>
<sequence>MYISELDLQGFKSFAHKTKVKFDSGITSIVGPNGCGKSNIVDALRWVLGEQRPSLLRSSAMANVIFNGTAQKKALGMAEVSLTFVNDKGILPIEYSEVTITRRLYRSGDSEYLINNTSCRLKDIMELFMDTGMGSDAYSVIELKMVEEILNDKNNDRRRLFEEAAGVTKYKDQRKKTIRKLESTRKDLQRVDDLLVELRKKARSLEIQAEKAEKAKVYKDELEIKDKAVTLHEFNKIKSELEPLQERITNADKEKKDINKSMEELEEADEKARAELIEKEKQQAEAQRRVSQLHNAIREADTNLRITKEKIENEKKVIAEYAKDIEQGKKDLKELNELLDSSRKKLESFDDDLEKSEKALEDSKKKYGQIQQQYNRERSELYEIEVQISATNNELNQLQTKRIKIESRLENTEGDLERINDEIVDLNDEIDNMNGEQGLIEKKLETLVVERDELEEELESAREKREQFAEKQNEIKDELRTLQSKKESLESEIRLMNDLASSNEAFPGSVKFLIENHRFDFKDMTTVSEIFNTDEKHAVALEAVLGDVLNFVVVKTLDEAKRAAKILKENDKGRATFIPLDQLSATYPVKDGSLFDEVKSKREYSALKQLLLGNAKVFDSVEDAYSATKKDTELVGVTFDGEVVTNSRFFQSGSKSKNAGIRVGLKDKIEKLEKEETKTTKEISKLEDYLQQIVEKYEKLDIGELSKSLKEKEQEVRRLEQQQHSLSSKIQVYQKNIGELVNRKDNLKSSEGTAQEELDSIQPKQKELQQKMLELDEQQQEKKDLLETLEDERSIAQSRYNDTQLKHQDLRNKVENLEKEVQRAETGIENVEKRIKNRTSMTEESKEEIDTLSARIKELQSNIEKNAEAKKKADEELEKEEEAAAKQRGKINEIEKELKEVRRRKEVNMELVHHLDMAREKMEMQSQALSDHIWETYGILMKQIEGAEMPEDKTPEEVKERISWLKQKLNSIGEVNPLAIEEYKEEKERLDFYEEQIQDLEEAEEQLLETIDEINETATERFNKTFERIRVNFQKVFKTLFEADDYCDLLIEQDVEDPLEARIEIKAQPRGKRPSGISQLSGGEKTLTAIALLFAIYLVKPSPFCVLDEVDAPLDDANIERFAKMIKEFSEDTQFIIITHNKKTMSKAEMMYGVTMPTTGVSRLVGVKLDEVEDVL</sequence>
<dbReference type="PIRSF" id="PIRSF005719">
    <property type="entry name" value="SMC"/>
    <property type="match status" value="1"/>
</dbReference>
<evidence type="ECO:0000256" key="3">
    <source>
        <dbReference type="ARBA" id="ARBA00022840"/>
    </source>
</evidence>
<evidence type="ECO:0000256" key="5">
    <source>
        <dbReference type="ARBA" id="ARBA00023125"/>
    </source>
</evidence>
<keyword evidence="5 6" id="KW-0238">DNA-binding</keyword>
<keyword evidence="9" id="KW-1185">Reference proteome</keyword>
<feature type="coiled-coil region" evidence="6">
    <location>
        <begin position="976"/>
        <end position="1020"/>
    </location>
</feature>
<evidence type="ECO:0000256" key="1">
    <source>
        <dbReference type="ARBA" id="ARBA00022490"/>
    </source>
</evidence>
<dbReference type="GO" id="GO:0003677">
    <property type="term" value="F:DNA binding"/>
    <property type="evidence" value="ECO:0007669"/>
    <property type="project" value="UniProtKB-UniRule"/>
</dbReference>
<feature type="coiled-coil region" evidence="6">
    <location>
        <begin position="662"/>
        <end position="911"/>
    </location>
</feature>
<gene>
    <name evidence="6 8" type="primary">smc</name>
    <name evidence="8" type="ORF">NM125_08240</name>
</gene>
<dbReference type="SMART" id="SM00968">
    <property type="entry name" value="SMC_hinge"/>
    <property type="match status" value="1"/>
</dbReference>
<evidence type="ECO:0000313" key="9">
    <source>
        <dbReference type="Proteomes" id="UP001139125"/>
    </source>
</evidence>
<comment type="subunit">
    <text evidence="6">Homodimer.</text>
</comment>
<evidence type="ECO:0000259" key="7">
    <source>
        <dbReference type="SMART" id="SM00968"/>
    </source>
</evidence>
<dbReference type="InterPro" id="IPR011890">
    <property type="entry name" value="SMC_prok"/>
</dbReference>
<dbReference type="CDD" id="cd03278">
    <property type="entry name" value="ABC_SMC_barmotin"/>
    <property type="match status" value="1"/>
</dbReference>
<dbReference type="GO" id="GO:0016887">
    <property type="term" value="F:ATP hydrolysis activity"/>
    <property type="evidence" value="ECO:0007669"/>
    <property type="project" value="InterPro"/>
</dbReference>
<dbReference type="InterPro" id="IPR036277">
    <property type="entry name" value="SMC_hinge_sf"/>
</dbReference>
<dbReference type="SUPFAM" id="SSF90257">
    <property type="entry name" value="Myosin rod fragments"/>
    <property type="match status" value="1"/>
</dbReference>
<dbReference type="Pfam" id="PF02463">
    <property type="entry name" value="SMC_N"/>
    <property type="match status" value="2"/>
</dbReference>
<feature type="coiled-coil region" evidence="6">
    <location>
        <begin position="248"/>
        <end position="499"/>
    </location>
</feature>
<keyword evidence="2 6" id="KW-0547">Nucleotide-binding</keyword>
<dbReference type="SUPFAM" id="SSF52540">
    <property type="entry name" value="P-loop containing nucleoside triphosphate hydrolases"/>
    <property type="match status" value="1"/>
</dbReference>
<protein>
    <recommendedName>
        <fullName evidence="6">Chromosome partition protein Smc</fullName>
    </recommendedName>
</protein>
<dbReference type="InterPro" id="IPR010935">
    <property type="entry name" value="SMC_hinge"/>
</dbReference>
<dbReference type="InterPro" id="IPR024704">
    <property type="entry name" value="SMC"/>
</dbReference>
<organism evidence="8 9">
    <name type="scientific">Gracilimonas sediminicola</name>
    <dbReference type="NCBI Taxonomy" id="2952158"/>
    <lineage>
        <taxon>Bacteria</taxon>
        <taxon>Pseudomonadati</taxon>
        <taxon>Balneolota</taxon>
        <taxon>Balneolia</taxon>
        <taxon>Balneolales</taxon>
        <taxon>Balneolaceae</taxon>
        <taxon>Gracilimonas</taxon>
    </lineage>
</organism>
<feature type="coiled-coil region" evidence="6">
    <location>
        <begin position="143"/>
        <end position="215"/>
    </location>
</feature>
<evidence type="ECO:0000256" key="2">
    <source>
        <dbReference type="ARBA" id="ARBA00022741"/>
    </source>
</evidence>
<comment type="subcellular location">
    <subcellularLocation>
        <location evidence="6">Cytoplasm</location>
    </subcellularLocation>
</comment>
<evidence type="ECO:0000313" key="8">
    <source>
        <dbReference type="EMBL" id="MCP9291568.1"/>
    </source>
</evidence>
<keyword evidence="3 6" id="KW-0067">ATP-binding</keyword>
<dbReference type="InterPro" id="IPR003395">
    <property type="entry name" value="RecF/RecN/SMC_N"/>
</dbReference>
<dbReference type="GO" id="GO:0007062">
    <property type="term" value="P:sister chromatid cohesion"/>
    <property type="evidence" value="ECO:0007669"/>
    <property type="project" value="InterPro"/>
</dbReference>
<dbReference type="Gene3D" id="1.10.287.1490">
    <property type="match status" value="1"/>
</dbReference>
<accession>A0A9X2RGJ6</accession>
<comment type="caution">
    <text evidence="8">The sequence shown here is derived from an EMBL/GenBank/DDBJ whole genome shotgun (WGS) entry which is preliminary data.</text>
</comment>
<dbReference type="Proteomes" id="UP001139125">
    <property type="component" value="Unassembled WGS sequence"/>
</dbReference>
<dbReference type="HAMAP" id="MF_01894">
    <property type="entry name" value="Smc_prok"/>
    <property type="match status" value="1"/>
</dbReference>